<evidence type="ECO:0000259" key="1">
    <source>
        <dbReference type="PROSITE" id="PS01033"/>
    </source>
</evidence>
<dbReference type="Gene3D" id="1.10.490.10">
    <property type="entry name" value="Globins"/>
    <property type="match status" value="1"/>
</dbReference>
<dbReference type="InterPro" id="IPR012292">
    <property type="entry name" value="Globin/Proto"/>
</dbReference>
<dbReference type="InterPro" id="IPR009050">
    <property type="entry name" value="Globin-like_sf"/>
</dbReference>
<dbReference type="RefSeq" id="WP_297339249.1">
    <property type="nucleotide sequence ID" value="NZ_BAABWU010000013.1"/>
</dbReference>
<dbReference type="SUPFAM" id="SSF46458">
    <property type="entry name" value="Globin-like"/>
    <property type="match status" value="1"/>
</dbReference>
<evidence type="ECO:0000313" key="2">
    <source>
        <dbReference type="EMBL" id="GAA6197589.1"/>
    </source>
</evidence>
<gene>
    <name evidence="2" type="ORF">NBRC116598_30330</name>
</gene>
<reference evidence="2 3" key="1">
    <citation type="submission" date="2024-04" db="EMBL/GenBank/DDBJ databases">
        <title>Draft genome sequence of Pseudophaeobacter arcticus NBRC 116598.</title>
        <authorList>
            <person name="Miyakawa T."/>
            <person name="Kusuya Y."/>
            <person name="Miura T."/>
        </authorList>
    </citation>
    <scope>NUCLEOTIDE SEQUENCE [LARGE SCALE GENOMIC DNA]</scope>
    <source>
        <strain evidence="2 3">SU-CL00105</strain>
    </source>
</reference>
<dbReference type="PROSITE" id="PS01033">
    <property type="entry name" value="GLOBIN"/>
    <property type="match status" value="1"/>
</dbReference>
<protein>
    <recommendedName>
        <fullName evidence="1">Globin domain-containing protein</fullName>
    </recommendedName>
</protein>
<dbReference type="Proteomes" id="UP001441944">
    <property type="component" value="Unassembled WGS sequence"/>
</dbReference>
<sequence length="143" mass="15988">MEGNDVKEMQSSFSLIYARKAELAERFYVHLFELLPEVEPLFGGDFAKQKEMFSAMLTYCLKGVANNQSMTHARDSLSLTHGRYNLGRQETALAGKAVMAALEDVLGNDLTREQVSVWEQAIAGVMDLLHAEPEPKPDAERQP</sequence>
<feature type="domain" description="Globin" evidence="1">
    <location>
        <begin position="1"/>
        <end position="134"/>
    </location>
</feature>
<name>A0ABQ0AP12_9RHOB</name>
<dbReference type="EMBL" id="BAABWU010000013">
    <property type="protein sequence ID" value="GAA6197589.1"/>
    <property type="molecule type" value="Genomic_DNA"/>
</dbReference>
<accession>A0ABQ0AP12</accession>
<dbReference type="InterPro" id="IPR000971">
    <property type="entry name" value="Globin"/>
</dbReference>
<comment type="caution">
    <text evidence="2">The sequence shown here is derived from an EMBL/GenBank/DDBJ whole genome shotgun (WGS) entry which is preliminary data.</text>
</comment>
<proteinExistence type="predicted"/>
<evidence type="ECO:0000313" key="3">
    <source>
        <dbReference type="Proteomes" id="UP001441944"/>
    </source>
</evidence>
<organism evidence="2 3">
    <name type="scientific">Pseudophaeobacter arcticus</name>
    <dbReference type="NCBI Taxonomy" id="385492"/>
    <lineage>
        <taxon>Bacteria</taxon>
        <taxon>Pseudomonadati</taxon>
        <taxon>Pseudomonadota</taxon>
        <taxon>Alphaproteobacteria</taxon>
        <taxon>Rhodobacterales</taxon>
        <taxon>Paracoccaceae</taxon>
        <taxon>Pseudophaeobacter</taxon>
    </lineage>
</organism>
<keyword evidence="3" id="KW-1185">Reference proteome</keyword>